<dbReference type="Gene3D" id="3.30.70.100">
    <property type="match status" value="2"/>
</dbReference>
<dbReference type="EMBL" id="QXTF01000001">
    <property type="protein sequence ID" value="RIX32345.1"/>
    <property type="molecule type" value="Genomic_DNA"/>
</dbReference>
<dbReference type="InterPro" id="IPR009874">
    <property type="entry name" value="DUF1428"/>
</dbReference>
<dbReference type="SUPFAM" id="SSF54909">
    <property type="entry name" value="Dimeric alpha+beta barrel"/>
    <property type="match status" value="2"/>
</dbReference>
<evidence type="ECO:0000313" key="2">
    <source>
        <dbReference type="Proteomes" id="UP000285023"/>
    </source>
</evidence>
<comment type="caution">
    <text evidence="1">The sequence shown here is derived from an EMBL/GenBank/DDBJ whole genome shotgun (WGS) entry which is preliminary data.</text>
</comment>
<dbReference type="AlphaFoldDB" id="A0A418Q2Z6"/>
<keyword evidence="2" id="KW-1185">Reference proteome</keyword>
<dbReference type="OrthoDB" id="9792392at2"/>
<reference evidence="1 2" key="1">
    <citation type="submission" date="2018-09" db="EMBL/GenBank/DDBJ databases">
        <title>Sphingomonas sp. DAC4.</title>
        <authorList>
            <person name="Seo T."/>
        </authorList>
    </citation>
    <scope>NUCLEOTIDE SEQUENCE [LARGE SCALE GENOMIC DNA]</scope>
    <source>
        <strain evidence="1 2">DAC4</strain>
    </source>
</reference>
<evidence type="ECO:0000313" key="1">
    <source>
        <dbReference type="EMBL" id="RIX32345.1"/>
    </source>
</evidence>
<organism evidence="1 2">
    <name type="scientific">Sphingomonas edaphi</name>
    <dbReference type="NCBI Taxonomy" id="2315689"/>
    <lineage>
        <taxon>Bacteria</taxon>
        <taxon>Pseudomonadati</taxon>
        <taxon>Pseudomonadota</taxon>
        <taxon>Alphaproteobacteria</taxon>
        <taxon>Sphingomonadales</taxon>
        <taxon>Sphingomonadaceae</taxon>
        <taxon>Sphingomonas</taxon>
    </lineage>
</organism>
<sequence>MTYIEGFVCAVPNANKEAYRKHATDAAPLFKEFGVTRMVENWGDDVPKGKVTDFQGAVQAKDDETVVFSWFEYPDRATRDAANEKIMNDPRMKDMGANMPFDGTRMIYGGFESFVDEKASGTTGYTDGYLLPVPEGKRDAYRAMAQDMAAKFKDMGALRVVEAWGDDVPEGKVTDYKRAVKAEDGEGIVYSYVEWPDKDTRDAAWAKMMSNTSMQNQEMPFDGKRMFWGGFRPIIDTAAE</sequence>
<gene>
    <name evidence="1" type="ORF">D3M59_05185</name>
</gene>
<proteinExistence type="predicted"/>
<dbReference type="Proteomes" id="UP000285023">
    <property type="component" value="Unassembled WGS sequence"/>
</dbReference>
<dbReference type="Pfam" id="PF07237">
    <property type="entry name" value="DUF1428"/>
    <property type="match status" value="2"/>
</dbReference>
<accession>A0A418Q2Z6</accession>
<protein>
    <submittedName>
        <fullName evidence="1">DUF1428 domain-containing protein</fullName>
    </submittedName>
</protein>
<dbReference type="InterPro" id="IPR011008">
    <property type="entry name" value="Dimeric_a/b-barrel"/>
</dbReference>
<name>A0A418Q2Z6_9SPHN</name>